<dbReference type="Gene3D" id="3.30.460.10">
    <property type="entry name" value="Beta Polymerase, domain 2"/>
    <property type="match status" value="1"/>
</dbReference>
<dbReference type="InterPro" id="IPR043519">
    <property type="entry name" value="NT_sf"/>
</dbReference>
<dbReference type="CDD" id="cd05403">
    <property type="entry name" value="NT_KNTase_like"/>
    <property type="match status" value="1"/>
</dbReference>
<comment type="caution">
    <text evidence="2">The sequence shown here is derived from an EMBL/GenBank/DDBJ whole genome shotgun (WGS) entry which is preliminary data.</text>
</comment>
<organism evidence="2 3">
    <name type="scientific">Candidatus Desulfolinea nitratireducens</name>
    <dbReference type="NCBI Taxonomy" id="2841698"/>
    <lineage>
        <taxon>Bacteria</taxon>
        <taxon>Bacillati</taxon>
        <taxon>Chloroflexota</taxon>
        <taxon>Anaerolineae</taxon>
        <taxon>Anaerolineales</taxon>
        <taxon>Anaerolineales incertae sedis</taxon>
        <taxon>Candidatus Desulfolinea</taxon>
    </lineage>
</organism>
<dbReference type="InterPro" id="IPR041633">
    <property type="entry name" value="Polbeta"/>
</dbReference>
<accession>A0A8J6TIA6</accession>
<dbReference type="PANTHER" id="PTHR43852:SF2">
    <property type="entry name" value="PROTEIN ADENYLYLTRANSFERASE MNTA"/>
    <property type="match status" value="1"/>
</dbReference>
<dbReference type="Proteomes" id="UP000614469">
    <property type="component" value="Unassembled WGS sequence"/>
</dbReference>
<dbReference type="NCBIfam" id="NF047752">
    <property type="entry name" value="MntA_antitoxin"/>
    <property type="match status" value="1"/>
</dbReference>
<gene>
    <name evidence="2" type="ORF">H8E29_06320</name>
</gene>
<protein>
    <submittedName>
        <fullName evidence="2">Nucleotidyltransferase domain-containing protein</fullName>
    </submittedName>
</protein>
<dbReference type="SUPFAM" id="SSF81301">
    <property type="entry name" value="Nucleotidyltransferase"/>
    <property type="match status" value="1"/>
</dbReference>
<feature type="domain" description="Polymerase beta nucleotidyltransferase" evidence="1">
    <location>
        <begin position="11"/>
        <end position="100"/>
    </location>
</feature>
<sequence>MSEKDKIVHIILEHHPDAQAIYLFGSHGTAEERKDSDVDIAILLPPQQKNENDSLIFNDLCYELETLLAKDVDLSNLRQAPTVLQKEIIAAERRIYCADQYAADEFEMLTISYYQRLNEERAGIIKDVLEVGRIIV</sequence>
<reference evidence="2 3" key="1">
    <citation type="submission" date="2020-08" db="EMBL/GenBank/DDBJ databases">
        <title>Bridging the membrane lipid divide: bacteria of the FCB group superphylum have the potential to synthesize archaeal ether lipids.</title>
        <authorList>
            <person name="Villanueva L."/>
            <person name="Von Meijenfeldt F.A.B."/>
            <person name="Westbye A.B."/>
            <person name="Yadav S."/>
            <person name="Hopmans E.C."/>
            <person name="Dutilh B.E."/>
            <person name="Sinninghe Damste J.S."/>
        </authorList>
    </citation>
    <scope>NUCLEOTIDE SEQUENCE [LARGE SCALE GENOMIC DNA]</scope>
    <source>
        <strain evidence="2">NIOZ-UU36</strain>
    </source>
</reference>
<evidence type="ECO:0000313" key="3">
    <source>
        <dbReference type="Proteomes" id="UP000614469"/>
    </source>
</evidence>
<dbReference type="EMBL" id="JACNJN010000082">
    <property type="protein sequence ID" value="MBC8334859.1"/>
    <property type="molecule type" value="Genomic_DNA"/>
</dbReference>
<dbReference type="PANTHER" id="PTHR43852">
    <property type="entry name" value="NUCLEOTIDYLTRANSFERASE"/>
    <property type="match status" value="1"/>
</dbReference>
<proteinExistence type="predicted"/>
<evidence type="ECO:0000259" key="1">
    <source>
        <dbReference type="Pfam" id="PF18765"/>
    </source>
</evidence>
<evidence type="ECO:0000313" key="2">
    <source>
        <dbReference type="EMBL" id="MBC8334859.1"/>
    </source>
</evidence>
<dbReference type="Pfam" id="PF18765">
    <property type="entry name" value="Polbeta"/>
    <property type="match status" value="1"/>
</dbReference>
<dbReference type="InterPro" id="IPR052930">
    <property type="entry name" value="TA_antitoxin_MntA"/>
</dbReference>
<dbReference type="AlphaFoldDB" id="A0A8J6TIA6"/>
<name>A0A8J6TIA6_9CHLR</name>